<keyword evidence="3" id="KW-1185">Reference proteome</keyword>
<sequence length="220" mass="23901">MDDTRVSQGRQDLALVARQASSTPGTARRCLTVGAASIRETSRDGGRSQGMGSADEAEVKRKLGIQTWRNISKDKVLKFAAAMPEMATEVRLKLIEQFPAFKDLGKADIDAVKEAHKSTLAANENSQDHFYRASQDQRDALRADLGRDDLTWEQREALHDRLDRNVRQAHEKDSENKQFLGTGMKVVAAAGAAALALGVVFVGGKIGGASEDGSEGYQQD</sequence>
<dbReference type="RefSeq" id="WP_346143483.1">
    <property type="nucleotide sequence ID" value="NZ_BAAAUA010000013.1"/>
</dbReference>
<gene>
    <name evidence="2" type="ORF">ACFPZF_08460</name>
</gene>
<feature type="region of interest" description="Disordered" evidence="1">
    <location>
        <begin position="37"/>
        <end position="58"/>
    </location>
</feature>
<evidence type="ECO:0000313" key="2">
    <source>
        <dbReference type="EMBL" id="MFC5641394.1"/>
    </source>
</evidence>
<organism evidence="2 3">
    <name type="scientific">Kitasatospora cinereorecta</name>
    <dbReference type="NCBI Taxonomy" id="285560"/>
    <lineage>
        <taxon>Bacteria</taxon>
        <taxon>Bacillati</taxon>
        <taxon>Actinomycetota</taxon>
        <taxon>Actinomycetes</taxon>
        <taxon>Kitasatosporales</taxon>
        <taxon>Streptomycetaceae</taxon>
        <taxon>Kitasatospora</taxon>
    </lineage>
</organism>
<accession>A0ABW0V9B7</accession>
<dbReference type="Proteomes" id="UP001596066">
    <property type="component" value="Unassembled WGS sequence"/>
</dbReference>
<proteinExistence type="predicted"/>
<reference evidence="3" key="1">
    <citation type="journal article" date="2019" name="Int. J. Syst. Evol. Microbiol.">
        <title>The Global Catalogue of Microorganisms (GCM) 10K type strain sequencing project: providing services to taxonomists for standard genome sequencing and annotation.</title>
        <authorList>
            <consortium name="The Broad Institute Genomics Platform"/>
            <consortium name="The Broad Institute Genome Sequencing Center for Infectious Disease"/>
            <person name="Wu L."/>
            <person name="Ma J."/>
        </authorList>
    </citation>
    <scope>NUCLEOTIDE SEQUENCE [LARGE SCALE GENOMIC DNA]</scope>
    <source>
        <strain evidence="3">CGMCC 4.1622</strain>
    </source>
</reference>
<evidence type="ECO:0000256" key="1">
    <source>
        <dbReference type="SAM" id="MobiDB-lite"/>
    </source>
</evidence>
<comment type="caution">
    <text evidence="2">The sequence shown here is derived from an EMBL/GenBank/DDBJ whole genome shotgun (WGS) entry which is preliminary data.</text>
</comment>
<evidence type="ECO:0000313" key="3">
    <source>
        <dbReference type="Proteomes" id="UP001596066"/>
    </source>
</evidence>
<dbReference type="EMBL" id="JBHSOC010000011">
    <property type="protein sequence ID" value="MFC5641394.1"/>
    <property type="molecule type" value="Genomic_DNA"/>
</dbReference>
<protein>
    <submittedName>
        <fullName evidence="2">Uncharacterized protein</fullName>
    </submittedName>
</protein>
<name>A0ABW0V9B7_9ACTN</name>